<feature type="transmembrane region" description="Helical" evidence="8">
    <location>
        <begin position="54"/>
        <end position="77"/>
    </location>
</feature>
<feature type="transmembrane region" description="Helical" evidence="8">
    <location>
        <begin position="174"/>
        <end position="192"/>
    </location>
</feature>
<dbReference type="InterPro" id="IPR013525">
    <property type="entry name" value="ABC2_TM"/>
</dbReference>
<dbReference type="PANTHER" id="PTHR43077">
    <property type="entry name" value="TRANSPORT PERMEASE YVFS-RELATED"/>
    <property type="match status" value="1"/>
</dbReference>
<proteinExistence type="inferred from homology"/>
<gene>
    <name evidence="10" type="ORF">GII31_08310</name>
</gene>
<comment type="subcellular location">
    <subcellularLocation>
        <location evidence="1 8">Cell membrane</location>
        <topology evidence="1 8">Multi-pass membrane protein</topology>
    </subcellularLocation>
</comment>
<evidence type="ECO:0000256" key="3">
    <source>
        <dbReference type="ARBA" id="ARBA00022475"/>
    </source>
</evidence>
<keyword evidence="3 8" id="KW-1003">Cell membrane</keyword>
<evidence type="ECO:0000259" key="9">
    <source>
        <dbReference type="PROSITE" id="PS51012"/>
    </source>
</evidence>
<reference evidence="10" key="1">
    <citation type="journal article" date="2021" name="Nat. Microbiol.">
        <title>Cocultivation of an ultrasmall environmental parasitic bacterium with lytic ability against bacteria associated with wastewater foams.</title>
        <authorList>
            <person name="Batinovic S."/>
            <person name="Rose J.J.A."/>
            <person name="Ratcliffe J."/>
            <person name="Seviour R.J."/>
            <person name="Petrovski S."/>
        </authorList>
    </citation>
    <scope>NUCLEOTIDE SEQUENCE</scope>
    <source>
        <strain evidence="10">CON9</strain>
    </source>
</reference>
<keyword evidence="6 8" id="KW-0472">Membrane</keyword>
<dbReference type="PIRSF" id="PIRSF006648">
    <property type="entry name" value="DrrB"/>
    <property type="match status" value="1"/>
</dbReference>
<dbReference type="EMBL" id="CP045809">
    <property type="protein sequence ID" value="QHN34898.1"/>
    <property type="molecule type" value="Genomic_DNA"/>
</dbReference>
<name>A0ABX6IGD1_9ACTN</name>
<dbReference type="Proteomes" id="UP001059836">
    <property type="component" value="Chromosome"/>
</dbReference>
<dbReference type="PROSITE" id="PS51012">
    <property type="entry name" value="ABC_TM2"/>
    <property type="match status" value="1"/>
</dbReference>
<feature type="transmembrane region" description="Helical" evidence="8">
    <location>
        <begin position="21"/>
        <end position="42"/>
    </location>
</feature>
<organism evidence="10 11">
    <name type="scientific">Gordonia pseudamarae</name>
    <dbReference type="NCBI Taxonomy" id="2831662"/>
    <lineage>
        <taxon>Bacteria</taxon>
        <taxon>Bacillati</taxon>
        <taxon>Actinomycetota</taxon>
        <taxon>Actinomycetes</taxon>
        <taxon>Mycobacteriales</taxon>
        <taxon>Gordoniaceae</taxon>
        <taxon>Gordonia</taxon>
    </lineage>
</organism>
<dbReference type="Pfam" id="PF01061">
    <property type="entry name" value="ABC2_membrane"/>
    <property type="match status" value="1"/>
</dbReference>
<evidence type="ECO:0000256" key="4">
    <source>
        <dbReference type="ARBA" id="ARBA00022692"/>
    </source>
</evidence>
<keyword evidence="4 8" id="KW-0812">Transmembrane</keyword>
<evidence type="ECO:0000256" key="1">
    <source>
        <dbReference type="ARBA" id="ARBA00004651"/>
    </source>
</evidence>
<keyword evidence="11" id="KW-1185">Reference proteome</keyword>
<evidence type="ECO:0000256" key="5">
    <source>
        <dbReference type="ARBA" id="ARBA00022989"/>
    </source>
</evidence>
<comment type="similarity">
    <text evidence="2 8">Belongs to the ABC-2 integral membrane protein family.</text>
</comment>
<evidence type="ECO:0000256" key="8">
    <source>
        <dbReference type="RuleBase" id="RU361157"/>
    </source>
</evidence>
<protein>
    <recommendedName>
        <fullName evidence="8">Transport permease protein</fullName>
    </recommendedName>
</protein>
<keyword evidence="7" id="KW-0046">Antibiotic resistance</keyword>
<evidence type="ECO:0000256" key="2">
    <source>
        <dbReference type="ARBA" id="ARBA00007783"/>
    </source>
</evidence>
<dbReference type="PANTHER" id="PTHR43077:SF8">
    <property type="entry name" value="DOXORUBICIN RESISTANCE ABC TRANSPORTER PERMEASE PROTEIN DRRB"/>
    <property type="match status" value="1"/>
</dbReference>
<dbReference type="InterPro" id="IPR051328">
    <property type="entry name" value="T7SS_ABC-Transporter"/>
</dbReference>
<evidence type="ECO:0000313" key="10">
    <source>
        <dbReference type="EMBL" id="QHN34898.1"/>
    </source>
</evidence>
<keyword evidence="8" id="KW-0813">Transport</keyword>
<dbReference type="InterPro" id="IPR047817">
    <property type="entry name" value="ABC2_TM_bact-type"/>
</dbReference>
<keyword evidence="5 8" id="KW-1133">Transmembrane helix</keyword>
<feature type="transmembrane region" description="Helical" evidence="8">
    <location>
        <begin position="113"/>
        <end position="132"/>
    </location>
</feature>
<dbReference type="InterPro" id="IPR000412">
    <property type="entry name" value="ABC_2_transport"/>
</dbReference>
<feature type="transmembrane region" description="Helical" evidence="8">
    <location>
        <begin position="225"/>
        <end position="244"/>
    </location>
</feature>
<feature type="domain" description="ABC transmembrane type-2" evidence="9">
    <location>
        <begin position="21"/>
        <end position="250"/>
    </location>
</feature>
<evidence type="ECO:0000313" key="11">
    <source>
        <dbReference type="Proteomes" id="UP001059836"/>
    </source>
</evidence>
<feature type="transmembrane region" description="Helical" evidence="8">
    <location>
        <begin position="138"/>
        <end position="162"/>
    </location>
</feature>
<evidence type="ECO:0000256" key="7">
    <source>
        <dbReference type="ARBA" id="ARBA00023251"/>
    </source>
</evidence>
<sequence>MTTDVRVMTRRGLILMLRSPMTVAMAAIMPIILLTLMSVSFGKMVLPGASVGEYVQYAAPVFTVMGVVFGALSTAIATQQDRTSGFDDRLRVSPVSAVAPFAGRIFADAARNIGSVVVVTAVAVAMGFRFEAGLSGAVLYFVLPVIFGFGIAWMMVAIATYVDSAETAVSSTNALLLLLSFLSTGFVTLHDLPGWAQPIASANPISHVAQAMRGASSGGDYAGDVVVTIVWAIGLTLVCGLLAVRGYRRRP</sequence>
<evidence type="ECO:0000256" key="6">
    <source>
        <dbReference type="ARBA" id="ARBA00023136"/>
    </source>
</evidence>
<dbReference type="RefSeq" id="WP_213248498.1">
    <property type="nucleotide sequence ID" value="NZ_CP045806.1"/>
</dbReference>
<accession>A0ABX6IGD1</accession>